<dbReference type="PROSITE" id="PS51099">
    <property type="entry name" value="PTS_EIIB_TYPE_2"/>
    <property type="match status" value="1"/>
</dbReference>
<feature type="domain" description="PTS EIIB type-2" evidence="3">
    <location>
        <begin position="2"/>
        <end position="92"/>
    </location>
</feature>
<evidence type="ECO:0000313" key="4">
    <source>
        <dbReference type="EMBL" id="RIY40314.1"/>
    </source>
</evidence>
<evidence type="ECO:0000313" key="5">
    <source>
        <dbReference type="Proteomes" id="UP000265916"/>
    </source>
</evidence>
<gene>
    <name evidence="4" type="ORF">CKF58_00685</name>
</gene>
<dbReference type="Gene3D" id="3.40.50.2300">
    <property type="match status" value="1"/>
</dbReference>
<sequence length="94" mass="10068">MLKIRTVCSNGLGSSLMCATKVKKICATHGIEADVAQCAFSEAPAEKADLYLTMADMASDLAAQGFKALAIRSYTNATKLEEDILPTLLELKNK</sequence>
<name>A0A3A1YV34_9GAMM</name>
<evidence type="ECO:0000256" key="1">
    <source>
        <dbReference type="ARBA" id="ARBA00022679"/>
    </source>
</evidence>
<dbReference type="SUPFAM" id="SSF52794">
    <property type="entry name" value="PTS system IIB component-like"/>
    <property type="match status" value="1"/>
</dbReference>
<keyword evidence="1" id="KW-0808">Transferase</keyword>
<dbReference type="RefSeq" id="WP_119530070.1">
    <property type="nucleotide sequence ID" value="NZ_JBHSSP010000030.1"/>
</dbReference>
<dbReference type="CDD" id="cd05563">
    <property type="entry name" value="PTS_IIB_ascorbate"/>
    <property type="match status" value="1"/>
</dbReference>
<comment type="caution">
    <text evidence="4">The sequence shown here is derived from an EMBL/GenBank/DDBJ whole genome shotgun (WGS) entry which is preliminary data.</text>
</comment>
<dbReference type="InterPro" id="IPR013011">
    <property type="entry name" value="PTS_EIIB_2"/>
</dbReference>
<dbReference type="OrthoDB" id="6603449at2"/>
<organism evidence="4 5">
    <name type="scientific">Psittacicella hinzii</name>
    <dbReference type="NCBI Taxonomy" id="2028575"/>
    <lineage>
        <taxon>Bacteria</taxon>
        <taxon>Pseudomonadati</taxon>
        <taxon>Pseudomonadota</taxon>
        <taxon>Gammaproteobacteria</taxon>
        <taxon>Pasteurellales</taxon>
        <taxon>Psittacicellaceae</taxon>
        <taxon>Psittacicella</taxon>
    </lineage>
</organism>
<dbReference type="Pfam" id="PF02302">
    <property type="entry name" value="PTS_IIB"/>
    <property type="match status" value="1"/>
</dbReference>
<dbReference type="Proteomes" id="UP000265916">
    <property type="component" value="Unassembled WGS sequence"/>
</dbReference>
<protein>
    <recommendedName>
        <fullName evidence="3">PTS EIIB type-2 domain-containing protein</fullName>
    </recommendedName>
</protein>
<accession>A0A3A1YV34</accession>
<dbReference type="GO" id="GO:0008982">
    <property type="term" value="F:protein-N(PI)-phosphohistidine-sugar phosphotransferase activity"/>
    <property type="evidence" value="ECO:0007669"/>
    <property type="project" value="InterPro"/>
</dbReference>
<dbReference type="InterPro" id="IPR036095">
    <property type="entry name" value="PTS_EIIB-like_sf"/>
</dbReference>
<dbReference type="AlphaFoldDB" id="A0A3A1YV34"/>
<dbReference type="GO" id="GO:0009401">
    <property type="term" value="P:phosphoenolpyruvate-dependent sugar phosphotransferase system"/>
    <property type="evidence" value="ECO:0007669"/>
    <property type="project" value="UniProtKB-KW"/>
</dbReference>
<reference evidence="4 5" key="1">
    <citation type="submission" date="2017-08" db="EMBL/GenBank/DDBJ databases">
        <title>Reclassification of Bisgaard taxon 37 and 44.</title>
        <authorList>
            <person name="Christensen H."/>
        </authorList>
    </citation>
    <scope>NUCLEOTIDE SEQUENCE [LARGE SCALE GENOMIC DNA]</scope>
    <source>
        <strain evidence="4 5">111</strain>
    </source>
</reference>
<dbReference type="EMBL" id="NRJG01000012">
    <property type="protein sequence ID" value="RIY40314.1"/>
    <property type="molecule type" value="Genomic_DNA"/>
</dbReference>
<keyword evidence="5" id="KW-1185">Reference proteome</keyword>
<evidence type="ECO:0000259" key="3">
    <source>
        <dbReference type="PROSITE" id="PS51099"/>
    </source>
</evidence>
<proteinExistence type="predicted"/>
<evidence type="ECO:0000256" key="2">
    <source>
        <dbReference type="ARBA" id="ARBA00022683"/>
    </source>
</evidence>
<keyword evidence="2" id="KW-0598">Phosphotransferase system</keyword>
<dbReference type="InterPro" id="IPR003501">
    <property type="entry name" value="PTS_EIIB_2/3"/>
</dbReference>